<evidence type="ECO:0000313" key="2">
    <source>
        <dbReference type="Proteomes" id="UP000494245"/>
    </source>
</evidence>
<accession>A0A6V8LLL1</accession>
<name>A0A6V8LLL1_9BACT</name>
<keyword evidence="2" id="KW-1185">Reference proteome</keyword>
<proteinExistence type="predicted"/>
<sequence length="37" mass="4096">MLYVVGLVVVLGVVCIAAYSNNKKKKADDPSKIYPLW</sequence>
<evidence type="ECO:0000313" key="1">
    <source>
        <dbReference type="EMBL" id="GFK92594.1"/>
    </source>
</evidence>
<comment type="caution">
    <text evidence="1">The sequence shown here is derived from an EMBL/GenBank/DDBJ whole genome shotgun (WGS) entry which is preliminary data.</text>
</comment>
<organism evidence="1 2">
    <name type="scientific">Fundidesulfovibrio magnetotacticus</name>
    <dbReference type="NCBI Taxonomy" id="2730080"/>
    <lineage>
        <taxon>Bacteria</taxon>
        <taxon>Pseudomonadati</taxon>
        <taxon>Thermodesulfobacteriota</taxon>
        <taxon>Desulfovibrionia</taxon>
        <taxon>Desulfovibrionales</taxon>
        <taxon>Desulfovibrionaceae</taxon>
        <taxon>Fundidesulfovibrio</taxon>
    </lineage>
</organism>
<protein>
    <submittedName>
        <fullName evidence="1">Uncharacterized protein</fullName>
    </submittedName>
</protein>
<dbReference type="EMBL" id="BLTE01000001">
    <property type="protein sequence ID" value="GFK92594.1"/>
    <property type="molecule type" value="Genomic_DNA"/>
</dbReference>
<reference evidence="1 2" key="2">
    <citation type="submission" date="2020-05" db="EMBL/GenBank/DDBJ databases">
        <title>Draft genome sequence of Desulfovibrio sp. strainFSS-1.</title>
        <authorList>
            <person name="Shimoshige H."/>
            <person name="Kobayashi H."/>
            <person name="Maekawa T."/>
        </authorList>
    </citation>
    <scope>NUCLEOTIDE SEQUENCE [LARGE SCALE GENOMIC DNA]</scope>
    <source>
        <strain evidence="1 2">SIID29052-01</strain>
    </source>
</reference>
<reference evidence="1 2" key="1">
    <citation type="submission" date="2020-04" db="EMBL/GenBank/DDBJ databases">
        <authorList>
            <consortium name="Desulfovibrio sp. FSS-1 genome sequencing consortium"/>
            <person name="Shimoshige H."/>
            <person name="Kobayashi H."/>
            <person name="Maekawa T."/>
        </authorList>
    </citation>
    <scope>NUCLEOTIDE SEQUENCE [LARGE SCALE GENOMIC DNA]</scope>
    <source>
        <strain evidence="1 2">SIID29052-01</strain>
    </source>
</reference>
<dbReference type="Proteomes" id="UP000494245">
    <property type="component" value="Unassembled WGS sequence"/>
</dbReference>
<dbReference type="AlphaFoldDB" id="A0A6V8LLL1"/>
<gene>
    <name evidence="1" type="ORF">NNJEOMEG_00419</name>
</gene>